<accession>A0A1I8ACH9</accession>
<sequence>MDGVPWIFVESVTRSFRECESCEWLQDLSSAWGAMGEVHSKKRGGLLLTFAPYNGDKKDWRLHYKIEDFEHIKTKTLSREVVREMAKSIEYIMFNLSYFYDVDERWHNINSNDVDQLRLLINLDAPVKMLDTSCFNNIIELSRYVELRSKYSDLFTSFTSVVLQCFEDTRLMEKTISEPRVRSVEIWDTEELDRPTSYWVDLFFSEKCSKLFLNFKDIGVVSDVIDRWKNMDTRNQGCADYPYIKAISGIRCSNEDVVGVGMREVDVESRTPALEMVRTEIKRYGHIKSLHSIDHPVDPSSKIYVVFFNYCHYSTNDNVVLICI</sequence>
<organism evidence="1 2">
    <name type="scientific">Steinernema glaseri</name>
    <dbReference type="NCBI Taxonomy" id="37863"/>
    <lineage>
        <taxon>Eukaryota</taxon>
        <taxon>Metazoa</taxon>
        <taxon>Ecdysozoa</taxon>
        <taxon>Nematoda</taxon>
        <taxon>Chromadorea</taxon>
        <taxon>Rhabditida</taxon>
        <taxon>Tylenchina</taxon>
        <taxon>Panagrolaimomorpha</taxon>
        <taxon>Strongyloidoidea</taxon>
        <taxon>Steinernematidae</taxon>
        <taxon>Steinernema</taxon>
    </lineage>
</organism>
<dbReference type="Proteomes" id="UP000095287">
    <property type="component" value="Unplaced"/>
</dbReference>
<protein>
    <submittedName>
        <fullName evidence="2">FBA_2 domain-containing protein</fullName>
    </submittedName>
</protein>
<reference evidence="2" key="1">
    <citation type="submission" date="2016-11" db="UniProtKB">
        <authorList>
            <consortium name="WormBaseParasite"/>
        </authorList>
    </citation>
    <scope>IDENTIFICATION</scope>
</reference>
<evidence type="ECO:0000313" key="2">
    <source>
        <dbReference type="WBParaSite" id="L893_g4039.t1"/>
    </source>
</evidence>
<evidence type="ECO:0000313" key="1">
    <source>
        <dbReference type="Proteomes" id="UP000095287"/>
    </source>
</evidence>
<proteinExistence type="predicted"/>
<name>A0A1I8ACH9_9BILA</name>
<keyword evidence="1" id="KW-1185">Reference proteome</keyword>
<dbReference type="AlphaFoldDB" id="A0A1I8ACH9"/>
<dbReference type="WBParaSite" id="L893_g4039.t1">
    <property type="protein sequence ID" value="L893_g4039.t1"/>
    <property type="gene ID" value="L893_g4039"/>
</dbReference>